<reference evidence="1 2" key="1">
    <citation type="submission" date="2018-03" db="EMBL/GenBank/DDBJ databases">
        <title>Aeromonas veronii whole genome sequencing and analysis.</title>
        <authorList>
            <person name="Xie H."/>
            <person name="Liu T."/>
            <person name="Wang K."/>
        </authorList>
    </citation>
    <scope>NUCLEOTIDE SEQUENCE [LARGE SCALE GENOMIC DNA]</scope>
    <source>
        <strain evidence="1 2">XH.VA.1</strain>
    </source>
</reference>
<dbReference type="Proteomes" id="UP000241986">
    <property type="component" value="Unassembled WGS sequence"/>
</dbReference>
<organism evidence="1 2">
    <name type="scientific">Aeromonas veronii</name>
    <dbReference type="NCBI Taxonomy" id="654"/>
    <lineage>
        <taxon>Bacteria</taxon>
        <taxon>Pseudomonadati</taxon>
        <taxon>Pseudomonadota</taxon>
        <taxon>Gammaproteobacteria</taxon>
        <taxon>Aeromonadales</taxon>
        <taxon>Aeromonadaceae</taxon>
        <taxon>Aeromonas</taxon>
    </lineage>
</organism>
<evidence type="ECO:0000313" key="2">
    <source>
        <dbReference type="Proteomes" id="UP000241986"/>
    </source>
</evidence>
<accession>A0A2T4MWR0</accession>
<gene>
    <name evidence="1" type="ORF">DAA48_21525</name>
</gene>
<evidence type="ECO:0000313" key="1">
    <source>
        <dbReference type="EMBL" id="PTH79021.1"/>
    </source>
</evidence>
<dbReference type="AlphaFoldDB" id="A0A2T4MWR0"/>
<protein>
    <submittedName>
        <fullName evidence="1">Uncharacterized protein</fullName>
    </submittedName>
</protein>
<dbReference type="RefSeq" id="WP_107684646.1">
    <property type="nucleotide sequence ID" value="NZ_PZKL01000045.1"/>
</dbReference>
<sequence length="87" mass="9761">MNTAAKKTIKEAILMMMKDLLVMRQGELIRQIEQHMAASEHDLHFFEARVAIAEMVNDGALKQFELSNGTSNATVKMLTLPEMKVIG</sequence>
<name>A0A2T4MWR0_AERVE</name>
<comment type="caution">
    <text evidence="1">The sequence shown here is derived from an EMBL/GenBank/DDBJ whole genome shotgun (WGS) entry which is preliminary data.</text>
</comment>
<proteinExistence type="predicted"/>
<dbReference type="EMBL" id="PZKL01000045">
    <property type="protein sequence ID" value="PTH79021.1"/>
    <property type="molecule type" value="Genomic_DNA"/>
</dbReference>